<dbReference type="OMA" id="FWQKPVY"/>
<dbReference type="GO" id="GO:0005886">
    <property type="term" value="C:plasma membrane"/>
    <property type="evidence" value="ECO:0007669"/>
    <property type="project" value="TreeGrafter"/>
</dbReference>
<dbReference type="GO" id="GO:0005783">
    <property type="term" value="C:endoplasmic reticulum"/>
    <property type="evidence" value="ECO:0007669"/>
    <property type="project" value="TreeGrafter"/>
</dbReference>
<comment type="subcellular location">
    <subcellularLocation>
        <location evidence="1">Membrane</location>
    </subcellularLocation>
</comment>
<dbReference type="PANTHER" id="PTHR10926">
    <property type="entry name" value="CELL CYCLE CONTROL PROTEIN 50"/>
    <property type="match status" value="1"/>
</dbReference>
<comment type="similarity">
    <text evidence="2 7">Belongs to the CDC50/LEM3 family.</text>
</comment>
<organism evidence="10 11">
    <name type="scientific">Callorhinchus milii</name>
    <name type="common">Ghost shark</name>
    <dbReference type="NCBI Taxonomy" id="7868"/>
    <lineage>
        <taxon>Eukaryota</taxon>
        <taxon>Metazoa</taxon>
        <taxon>Chordata</taxon>
        <taxon>Craniata</taxon>
        <taxon>Vertebrata</taxon>
        <taxon>Chondrichthyes</taxon>
        <taxon>Holocephali</taxon>
        <taxon>Chimaeriformes</taxon>
        <taxon>Callorhinchidae</taxon>
        <taxon>Callorhinchus</taxon>
    </lineage>
</organism>
<evidence type="ECO:0000313" key="11">
    <source>
        <dbReference type="Proteomes" id="UP000314986"/>
    </source>
</evidence>
<reference evidence="11" key="3">
    <citation type="journal article" date="2014" name="Nature">
        <title>Elephant shark genome provides unique insights into gnathostome evolution.</title>
        <authorList>
            <consortium name="International Elephant Shark Genome Sequencing Consortium"/>
            <person name="Venkatesh B."/>
            <person name="Lee A.P."/>
            <person name="Ravi V."/>
            <person name="Maurya A.K."/>
            <person name="Lian M.M."/>
            <person name="Swann J.B."/>
            <person name="Ohta Y."/>
            <person name="Flajnik M.F."/>
            <person name="Sutoh Y."/>
            <person name="Kasahara M."/>
            <person name="Hoon S."/>
            <person name="Gangu V."/>
            <person name="Roy S.W."/>
            <person name="Irimia M."/>
            <person name="Korzh V."/>
            <person name="Kondrychyn I."/>
            <person name="Lim Z.W."/>
            <person name="Tay B.H."/>
            <person name="Tohari S."/>
            <person name="Kong K.W."/>
            <person name="Ho S."/>
            <person name="Lorente-Galdos B."/>
            <person name="Quilez J."/>
            <person name="Marques-Bonet T."/>
            <person name="Raney B.J."/>
            <person name="Ingham P.W."/>
            <person name="Tay A."/>
            <person name="Hillier L.W."/>
            <person name="Minx P."/>
            <person name="Boehm T."/>
            <person name="Wilson R.K."/>
            <person name="Brenner S."/>
            <person name="Warren W.C."/>
        </authorList>
    </citation>
    <scope>NUCLEOTIDE SEQUENCE [LARGE SCALE GENOMIC DNA]</scope>
</reference>
<sequence>MGKKASREKDSKEKGDTGLESEDPLNQPDNSAFKQQRLPAWTPFLNAKNVLPTIYITGVFCISVGIFLLVIDGRVKEFQVDYTDGACQHCSLLREDWRNWTKPCTCTINFTLEESFQGDVFMYYGLRNYYQNHRQYGISRDNAQLLGLPRRLKTPSDSCQPFNTDGNGNPIAPCGAVANSLFNDTFSLLFLPNTSCERTISLLDRDITWWTDRNIKFRNPVPHNNLSAAFAGTVRPPNWQKDIYTLGHGNNNGFVNEDFIVWMRTDAFPNFRKLYRYLDRKEEFVNGLPAGNYSIKIQYNYPVTAFGGRKEMILSTMSWMGSKNSFLGIAYCVTGALSIIAGVLLTFVSLKFGKKRTAFKR</sequence>
<gene>
    <name evidence="10" type="primary">tmem30c</name>
</gene>
<keyword evidence="6" id="KW-0325">Glycoprotein</keyword>
<evidence type="ECO:0000256" key="6">
    <source>
        <dbReference type="ARBA" id="ARBA00023180"/>
    </source>
</evidence>
<feature type="region of interest" description="Disordered" evidence="8">
    <location>
        <begin position="1"/>
        <end position="30"/>
    </location>
</feature>
<dbReference type="InParanoid" id="A0A4W3JVY1"/>
<dbReference type="GO" id="GO:0045332">
    <property type="term" value="P:phospholipid translocation"/>
    <property type="evidence" value="ECO:0007669"/>
    <property type="project" value="TreeGrafter"/>
</dbReference>
<keyword evidence="5 7" id="KW-0472">Membrane</keyword>
<dbReference type="FunCoup" id="A0A4W3JVY1">
    <property type="interactions" value="281"/>
</dbReference>
<dbReference type="Pfam" id="PF03381">
    <property type="entry name" value="CDC50"/>
    <property type="match status" value="1"/>
</dbReference>
<keyword evidence="11" id="KW-1185">Reference proteome</keyword>
<keyword evidence="4 9" id="KW-1133">Transmembrane helix</keyword>
<dbReference type="PIRSF" id="PIRSF015840">
    <property type="entry name" value="DUF284_TM_euk"/>
    <property type="match status" value="1"/>
</dbReference>
<dbReference type="KEGG" id="cmk:103180108"/>
<evidence type="ECO:0000256" key="3">
    <source>
        <dbReference type="ARBA" id="ARBA00022692"/>
    </source>
</evidence>
<reference evidence="10" key="5">
    <citation type="submission" date="2025-09" db="UniProtKB">
        <authorList>
            <consortium name="Ensembl"/>
        </authorList>
    </citation>
    <scope>IDENTIFICATION</scope>
</reference>
<evidence type="ECO:0000256" key="2">
    <source>
        <dbReference type="ARBA" id="ARBA00009457"/>
    </source>
</evidence>
<dbReference type="GeneID" id="103180108"/>
<dbReference type="STRING" id="7868.ENSCMIP00000047694"/>
<accession>A0A4W3JVY1</accession>
<dbReference type="Ensembl" id="ENSCMIT00000048366.1">
    <property type="protein sequence ID" value="ENSCMIP00000047694.1"/>
    <property type="gene ID" value="ENSCMIG00000019526.1"/>
</dbReference>
<proteinExistence type="inferred from homology"/>
<evidence type="ECO:0000256" key="8">
    <source>
        <dbReference type="SAM" id="MobiDB-lite"/>
    </source>
</evidence>
<evidence type="ECO:0000313" key="10">
    <source>
        <dbReference type="Ensembl" id="ENSCMIP00000047694.1"/>
    </source>
</evidence>
<dbReference type="GO" id="GO:0005794">
    <property type="term" value="C:Golgi apparatus"/>
    <property type="evidence" value="ECO:0007669"/>
    <property type="project" value="TreeGrafter"/>
</dbReference>
<feature type="compositionally biased region" description="Basic and acidic residues" evidence="8">
    <location>
        <begin position="1"/>
        <end position="17"/>
    </location>
</feature>
<keyword evidence="3 9" id="KW-0812">Transmembrane</keyword>
<dbReference type="OrthoDB" id="340608at2759"/>
<dbReference type="GeneTree" id="ENSGT00390000004660"/>
<reference evidence="11" key="1">
    <citation type="journal article" date="2006" name="Science">
        <title>Ancient noncoding elements conserved in the human genome.</title>
        <authorList>
            <person name="Venkatesh B."/>
            <person name="Kirkness E.F."/>
            <person name="Loh Y.H."/>
            <person name="Halpern A.L."/>
            <person name="Lee A.P."/>
            <person name="Johnson J."/>
            <person name="Dandona N."/>
            <person name="Viswanathan L.D."/>
            <person name="Tay A."/>
            <person name="Venter J.C."/>
            <person name="Strausberg R.L."/>
            <person name="Brenner S."/>
        </authorList>
    </citation>
    <scope>NUCLEOTIDE SEQUENCE [LARGE SCALE GENOMIC DNA]</scope>
</reference>
<evidence type="ECO:0000256" key="1">
    <source>
        <dbReference type="ARBA" id="ARBA00004370"/>
    </source>
</evidence>
<evidence type="ECO:0000256" key="4">
    <source>
        <dbReference type="ARBA" id="ARBA00022989"/>
    </source>
</evidence>
<dbReference type="InterPro" id="IPR005045">
    <property type="entry name" value="CDC50/LEM3_fam"/>
</dbReference>
<dbReference type="Proteomes" id="UP000314986">
    <property type="component" value="Unassembled WGS sequence"/>
</dbReference>
<protein>
    <recommendedName>
        <fullName evidence="7">Cell cycle control protein</fullName>
    </recommendedName>
</protein>
<reference evidence="10" key="4">
    <citation type="submission" date="2025-08" db="UniProtKB">
        <authorList>
            <consortium name="Ensembl"/>
        </authorList>
    </citation>
    <scope>IDENTIFICATION</scope>
</reference>
<feature type="transmembrane region" description="Helical" evidence="9">
    <location>
        <begin position="326"/>
        <end position="350"/>
    </location>
</feature>
<dbReference type="PANTHER" id="PTHR10926:SF1">
    <property type="entry name" value="CELL CYCLE CONTROL PROTEIN 50C"/>
    <property type="match status" value="1"/>
</dbReference>
<reference evidence="11" key="2">
    <citation type="journal article" date="2007" name="PLoS Biol.">
        <title>Survey sequencing and comparative analysis of the elephant shark (Callorhinchus milii) genome.</title>
        <authorList>
            <person name="Venkatesh B."/>
            <person name="Kirkness E.F."/>
            <person name="Loh Y.H."/>
            <person name="Halpern A.L."/>
            <person name="Lee A.P."/>
            <person name="Johnson J."/>
            <person name="Dandona N."/>
            <person name="Viswanathan L.D."/>
            <person name="Tay A."/>
            <person name="Venter J.C."/>
            <person name="Strausberg R.L."/>
            <person name="Brenner S."/>
        </authorList>
    </citation>
    <scope>NUCLEOTIDE SEQUENCE [LARGE SCALE GENOMIC DNA]</scope>
</reference>
<evidence type="ECO:0000256" key="7">
    <source>
        <dbReference type="PIRNR" id="PIRNR015840"/>
    </source>
</evidence>
<name>A0A4W3JVY1_CALMI</name>
<dbReference type="AlphaFoldDB" id="A0A4W3JVY1"/>
<feature type="transmembrane region" description="Helical" evidence="9">
    <location>
        <begin position="50"/>
        <end position="71"/>
    </location>
</feature>
<evidence type="ECO:0000256" key="5">
    <source>
        <dbReference type="ARBA" id="ARBA00023136"/>
    </source>
</evidence>
<evidence type="ECO:0000256" key="9">
    <source>
        <dbReference type="SAM" id="Phobius"/>
    </source>
</evidence>